<keyword evidence="14" id="KW-1185">Reference proteome</keyword>
<dbReference type="PROSITE" id="PS50880">
    <property type="entry name" value="TOPRIM"/>
    <property type="match status" value="1"/>
</dbReference>
<dbReference type="InterPro" id="IPR034144">
    <property type="entry name" value="TOPRIM_TopoIII"/>
</dbReference>
<dbReference type="PANTHER" id="PTHR11390:SF21">
    <property type="entry name" value="DNA TOPOISOMERASE 3-ALPHA"/>
    <property type="match status" value="1"/>
</dbReference>
<evidence type="ECO:0000313" key="14">
    <source>
        <dbReference type="Proteomes" id="UP000602647"/>
    </source>
</evidence>
<evidence type="ECO:0000256" key="6">
    <source>
        <dbReference type="ARBA" id="ARBA00023235"/>
    </source>
</evidence>
<dbReference type="GO" id="GO:0006265">
    <property type="term" value="P:DNA topological change"/>
    <property type="evidence" value="ECO:0007669"/>
    <property type="project" value="InterPro"/>
</dbReference>
<proteinExistence type="inferred from homology"/>
<dbReference type="Gene3D" id="3.40.50.140">
    <property type="match status" value="1"/>
</dbReference>
<dbReference type="InterPro" id="IPR025589">
    <property type="entry name" value="Toprim_C_rpt"/>
</dbReference>
<dbReference type="Pfam" id="PF13342">
    <property type="entry name" value="Toprim_Crpt"/>
    <property type="match status" value="1"/>
</dbReference>
<dbReference type="InterPro" id="IPR003601">
    <property type="entry name" value="Topo_IA_2"/>
</dbReference>
<feature type="domain" description="Topo IA-type catalytic" evidence="12">
    <location>
        <begin position="162"/>
        <end position="601"/>
    </location>
</feature>
<dbReference type="Gene3D" id="1.10.290.10">
    <property type="entry name" value="Topoisomerase I, domain 4"/>
    <property type="match status" value="1"/>
</dbReference>
<dbReference type="SMART" id="SM00436">
    <property type="entry name" value="TOP1Bc"/>
    <property type="match status" value="1"/>
</dbReference>
<dbReference type="CDD" id="cd03362">
    <property type="entry name" value="TOPRIM_TopoIA_TopoIII"/>
    <property type="match status" value="1"/>
</dbReference>
<keyword evidence="4" id="KW-0799">Topoisomerase</keyword>
<evidence type="ECO:0000256" key="10">
    <source>
        <dbReference type="ARBA" id="ARBA00032877"/>
    </source>
</evidence>
<dbReference type="Gene3D" id="2.70.20.10">
    <property type="entry name" value="Topoisomerase I, domain 3"/>
    <property type="match status" value="1"/>
</dbReference>
<dbReference type="AlphaFoldDB" id="A0A923SPI5"/>
<dbReference type="EMBL" id="JACRYT010000001">
    <property type="protein sequence ID" value="MBC6678597.1"/>
    <property type="molecule type" value="Genomic_DNA"/>
</dbReference>
<dbReference type="SMART" id="SM00493">
    <property type="entry name" value="TOPRIM"/>
    <property type="match status" value="1"/>
</dbReference>
<comment type="similarity">
    <text evidence="2">Belongs to the type IA topoisomerase family.</text>
</comment>
<dbReference type="InterPro" id="IPR003602">
    <property type="entry name" value="Topo_IA_DNA-bd_dom"/>
</dbReference>
<comment type="caution">
    <text evidence="13">The sequence shown here is derived from an EMBL/GenBank/DDBJ whole genome shotgun (WGS) entry which is preliminary data.</text>
</comment>
<sequence>MKRLILAEKPSVARNIADALDIKGRRDGYMEGEDYVITWVFGHLLQLCDVKDYDPERKGWRMENFPFIPETFQYKIKSADRKRATEDEGAKKQLRIIGELLRREDIGSVISATDYDREGQIIADEIFLYLKTDKPIDRLLLNEWTRDEVLAGLENLKPNTQLQPMQDAGFGRQIADWLIGINLTSVATVKYQNANHNKVLNIGRVLLPTLKILYDRDREIETFRKSKYYKLNALFLTEQGEPIEAVYCEKDSEKFEDRDELEKKRQILQGKQAKIKKKEVERKKEYAPYLFNLSNLQGYITSKQKGWTSEKVLKVAQDLYEKKLITYPRTSSSVLDESLKEKAARVLDTIKQGLPYEEELVFTDSKRIFDSKKVESHSAIIPTYVAPKNLSPDEKIVYEAVRNRFAAQFLPVSESEETKLIIEPEEAGCGGVFHARGKVQLVAGWKKAEEVGAKEVLMPQVKEGELLRMKTLSVKEVVKKPPKHHTEKTLLRVMETCGKRYEEEDSEEMMMAILSGFSIGTPATRAETIRRLKEIGYVAAKGKSLICTELGRMMVETFPVKELFDLEYTGKLEKTLADIEKAKFQKEDFLKMIKEFTAQSVKTIKEDKIFASKVAVPDSVKVIGLCPECGNPVIESEKAYGCSNWKNGCRFTVWKQDRFIESMGKHVSEEMVRLLLQNGKVGFRGLISKKGNKFSAYLRYVKDPEGDRYRWKLEFIE</sequence>
<dbReference type="Pfam" id="PF01131">
    <property type="entry name" value="Topoisom_bac"/>
    <property type="match status" value="1"/>
</dbReference>
<dbReference type="GO" id="GO:0043597">
    <property type="term" value="C:cytoplasmic replication fork"/>
    <property type="evidence" value="ECO:0007669"/>
    <property type="project" value="TreeGrafter"/>
</dbReference>
<dbReference type="GO" id="GO:0003677">
    <property type="term" value="F:DNA binding"/>
    <property type="evidence" value="ECO:0007669"/>
    <property type="project" value="UniProtKB-KW"/>
</dbReference>
<evidence type="ECO:0000256" key="8">
    <source>
        <dbReference type="ARBA" id="ARBA00031985"/>
    </source>
</evidence>
<dbReference type="SUPFAM" id="SSF56712">
    <property type="entry name" value="Prokaryotic type I DNA topoisomerase"/>
    <property type="match status" value="1"/>
</dbReference>
<dbReference type="GO" id="GO:0006281">
    <property type="term" value="P:DNA repair"/>
    <property type="evidence" value="ECO:0007669"/>
    <property type="project" value="TreeGrafter"/>
</dbReference>
<organism evidence="13 14">
    <name type="scientific">Zhenpiania hominis</name>
    <dbReference type="NCBI Taxonomy" id="2763644"/>
    <lineage>
        <taxon>Bacteria</taxon>
        <taxon>Bacillati</taxon>
        <taxon>Bacillota</taxon>
        <taxon>Clostridia</taxon>
        <taxon>Peptostreptococcales</taxon>
        <taxon>Anaerovoracaceae</taxon>
        <taxon>Zhenpiania</taxon>
    </lineage>
</organism>
<dbReference type="GO" id="GO:0003917">
    <property type="term" value="F:DNA topoisomerase type I (single strand cut, ATP-independent) activity"/>
    <property type="evidence" value="ECO:0007669"/>
    <property type="project" value="UniProtKB-EC"/>
</dbReference>
<evidence type="ECO:0000256" key="9">
    <source>
        <dbReference type="ARBA" id="ARBA00032235"/>
    </source>
</evidence>
<keyword evidence="6" id="KW-0413">Isomerase</keyword>
<dbReference type="InterPro" id="IPR023405">
    <property type="entry name" value="Topo_IA_core_domain"/>
</dbReference>
<evidence type="ECO:0000256" key="2">
    <source>
        <dbReference type="ARBA" id="ARBA00009446"/>
    </source>
</evidence>
<protein>
    <recommendedName>
        <fullName evidence="3">DNA topoisomerase</fullName>
        <ecNumber evidence="3">5.6.2.1</ecNumber>
    </recommendedName>
    <alternativeName>
        <fullName evidence="10">Omega-protein</fullName>
    </alternativeName>
    <alternativeName>
        <fullName evidence="9">Relaxing enzyme</fullName>
    </alternativeName>
    <alternativeName>
        <fullName evidence="7">Swivelase</fullName>
    </alternativeName>
    <alternativeName>
        <fullName evidence="8">Untwisting enzyme</fullName>
    </alternativeName>
</protein>
<dbReference type="EC" id="5.6.2.1" evidence="3"/>
<name>A0A923SPI5_9FIRM</name>
<reference evidence="13" key="1">
    <citation type="submission" date="2020-08" db="EMBL/GenBank/DDBJ databases">
        <title>Genome public.</title>
        <authorList>
            <person name="Liu C."/>
            <person name="Sun Q."/>
        </authorList>
    </citation>
    <scope>NUCLEOTIDE SEQUENCE</scope>
    <source>
        <strain evidence="13">BX12</strain>
    </source>
</reference>
<dbReference type="SMART" id="SM00437">
    <property type="entry name" value="TOP1Ac"/>
    <property type="match status" value="1"/>
</dbReference>
<dbReference type="PROSITE" id="PS00396">
    <property type="entry name" value="TOPO_IA_1"/>
    <property type="match status" value="1"/>
</dbReference>
<dbReference type="RefSeq" id="WP_187301762.1">
    <property type="nucleotide sequence ID" value="NZ_JACRYT010000001.1"/>
</dbReference>
<comment type="catalytic activity">
    <reaction evidence="1">
        <text>ATP-independent breakage of single-stranded DNA, followed by passage and rejoining.</text>
        <dbReference type="EC" id="5.6.2.1"/>
    </reaction>
</comment>
<dbReference type="InterPro" id="IPR013824">
    <property type="entry name" value="Topo_IA_cen_sub1"/>
</dbReference>
<accession>A0A923SPI5</accession>
<dbReference type="InterPro" id="IPR023406">
    <property type="entry name" value="Topo_IA_AS"/>
</dbReference>
<dbReference type="InterPro" id="IPR000380">
    <property type="entry name" value="Topo_IA"/>
</dbReference>
<evidence type="ECO:0000256" key="5">
    <source>
        <dbReference type="ARBA" id="ARBA00023125"/>
    </source>
</evidence>
<dbReference type="Gene3D" id="1.10.460.10">
    <property type="entry name" value="Topoisomerase I, domain 2"/>
    <property type="match status" value="1"/>
</dbReference>
<dbReference type="InterPro" id="IPR013825">
    <property type="entry name" value="Topo_IA_cen_sub2"/>
</dbReference>
<dbReference type="PANTHER" id="PTHR11390">
    <property type="entry name" value="PROKARYOTIC DNA TOPOISOMERASE"/>
    <property type="match status" value="1"/>
</dbReference>
<evidence type="ECO:0000256" key="4">
    <source>
        <dbReference type="ARBA" id="ARBA00023029"/>
    </source>
</evidence>
<dbReference type="InterPro" id="IPR006171">
    <property type="entry name" value="TOPRIM_dom"/>
</dbReference>
<gene>
    <name evidence="13" type="ORF">H9L42_01990</name>
</gene>
<evidence type="ECO:0000256" key="7">
    <source>
        <dbReference type="ARBA" id="ARBA00030003"/>
    </source>
</evidence>
<dbReference type="PRINTS" id="PR00417">
    <property type="entry name" value="PRTPISMRASEI"/>
</dbReference>
<feature type="domain" description="Toprim" evidence="11">
    <location>
        <begin position="2"/>
        <end position="145"/>
    </location>
</feature>
<dbReference type="InterPro" id="IPR013826">
    <property type="entry name" value="Topo_IA_cen_sub3"/>
</dbReference>
<evidence type="ECO:0000313" key="13">
    <source>
        <dbReference type="EMBL" id="MBC6678597.1"/>
    </source>
</evidence>
<dbReference type="Proteomes" id="UP000602647">
    <property type="component" value="Unassembled WGS sequence"/>
</dbReference>
<dbReference type="GO" id="GO:0006310">
    <property type="term" value="P:DNA recombination"/>
    <property type="evidence" value="ECO:0007669"/>
    <property type="project" value="TreeGrafter"/>
</dbReference>
<evidence type="ECO:0000259" key="12">
    <source>
        <dbReference type="PROSITE" id="PS52039"/>
    </source>
</evidence>
<keyword evidence="5" id="KW-0238">DNA-binding</keyword>
<evidence type="ECO:0000256" key="1">
    <source>
        <dbReference type="ARBA" id="ARBA00000213"/>
    </source>
</evidence>
<evidence type="ECO:0000256" key="3">
    <source>
        <dbReference type="ARBA" id="ARBA00012891"/>
    </source>
</evidence>
<dbReference type="Pfam" id="PF01751">
    <property type="entry name" value="Toprim"/>
    <property type="match status" value="1"/>
</dbReference>
<dbReference type="InterPro" id="IPR013497">
    <property type="entry name" value="Topo_IA_cen"/>
</dbReference>
<dbReference type="PROSITE" id="PS52039">
    <property type="entry name" value="TOPO_IA_2"/>
    <property type="match status" value="1"/>
</dbReference>
<evidence type="ECO:0000259" key="11">
    <source>
        <dbReference type="PROSITE" id="PS50880"/>
    </source>
</evidence>